<proteinExistence type="predicted"/>
<accession>A0ABQ1FKS9</accession>
<comment type="caution">
    <text evidence="1">The sequence shown here is derived from an EMBL/GenBank/DDBJ whole genome shotgun (WGS) entry which is preliminary data.</text>
</comment>
<organism evidence="1 2">
    <name type="scientific">Paenibacillus marchantiophytorum</name>
    <dbReference type="NCBI Taxonomy" id="1619310"/>
    <lineage>
        <taxon>Bacteria</taxon>
        <taxon>Bacillati</taxon>
        <taxon>Bacillota</taxon>
        <taxon>Bacilli</taxon>
        <taxon>Bacillales</taxon>
        <taxon>Paenibacillaceae</taxon>
        <taxon>Paenibacillus</taxon>
    </lineage>
</organism>
<keyword evidence="2" id="KW-1185">Reference proteome</keyword>
<reference evidence="2" key="1">
    <citation type="journal article" date="2019" name="Int. J. Syst. Evol. Microbiol.">
        <title>The Global Catalogue of Microorganisms (GCM) 10K type strain sequencing project: providing services to taxonomists for standard genome sequencing and annotation.</title>
        <authorList>
            <consortium name="The Broad Institute Genomics Platform"/>
            <consortium name="The Broad Institute Genome Sequencing Center for Infectious Disease"/>
            <person name="Wu L."/>
            <person name="Ma J."/>
        </authorList>
    </citation>
    <scope>NUCLEOTIDE SEQUENCE [LARGE SCALE GENOMIC DNA]</scope>
    <source>
        <strain evidence="2">CGMCC 1.15043</strain>
    </source>
</reference>
<dbReference type="EMBL" id="BMHE01000123">
    <property type="protein sequence ID" value="GGA18611.1"/>
    <property type="molecule type" value="Genomic_DNA"/>
</dbReference>
<dbReference type="Proteomes" id="UP000615455">
    <property type="component" value="Unassembled WGS sequence"/>
</dbReference>
<name>A0ABQ1FKS9_9BACL</name>
<gene>
    <name evidence="1" type="ORF">GCM10008018_72960</name>
</gene>
<sequence>MLGFRPRGLFDPVSWRNSKCRITMAMTINGNKKWNAKNRVRVALSTENPPQIHCTRVSPT</sequence>
<protein>
    <submittedName>
        <fullName evidence="1">Uncharacterized protein</fullName>
    </submittedName>
</protein>
<evidence type="ECO:0000313" key="1">
    <source>
        <dbReference type="EMBL" id="GGA18611.1"/>
    </source>
</evidence>
<evidence type="ECO:0000313" key="2">
    <source>
        <dbReference type="Proteomes" id="UP000615455"/>
    </source>
</evidence>